<protein>
    <submittedName>
        <fullName evidence="2">Uncharacterized protein</fullName>
    </submittedName>
</protein>
<feature type="region of interest" description="Disordered" evidence="1">
    <location>
        <begin position="19"/>
        <end position="39"/>
    </location>
</feature>
<keyword evidence="3" id="KW-1185">Reference proteome</keyword>
<sequence length="233" mass="25568">MLPGLAPDGMSRLLRSMVRTTPREPVTWSSPKPAEPARGAIQIEPGSEVDAQRQAVRMPEPRPLTEPELKVLSTLDAVVATPREAKRLVNLYRMVRATRDLTPASAFLGQDGEPGEYQAVVLLLALLTGHARLLNAVLDTRPDPVRGIGGGLVHRAPSSGWHEFVDDLEPHDGANRVAGPLPPDRLADWRRLHAGLARVSAAVNLPDVSALQRWEPRIRRFSYVLGPKNGQRR</sequence>
<dbReference type="OrthoDB" id="88903at2"/>
<dbReference type="RefSeq" id="WP_113692241.1">
    <property type="nucleotide sequence ID" value="NZ_CP015163.1"/>
</dbReference>
<evidence type="ECO:0000313" key="2">
    <source>
        <dbReference type="EMBL" id="AXB42994.1"/>
    </source>
</evidence>
<accession>A0A344L4M0</accession>
<organism evidence="2 3">
    <name type="scientific">Amycolatopsis albispora</name>
    <dbReference type="NCBI Taxonomy" id="1804986"/>
    <lineage>
        <taxon>Bacteria</taxon>
        <taxon>Bacillati</taxon>
        <taxon>Actinomycetota</taxon>
        <taxon>Actinomycetes</taxon>
        <taxon>Pseudonocardiales</taxon>
        <taxon>Pseudonocardiaceae</taxon>
        <taxon>Amycolatopsis</taxon>
    </lineage>
</organism>
<dbReference type="Proteomes" id="UP000250434">
    <property type="component" value="Chromosome"/>
</dbReference>
<evidence type="ECO:0000313" key="3">
    <source>
        <dbReference type="Proteomes" id="UP000250434"/>
    </source>
</evidence>
<name>A0A344L4M0_9PSEU</name>
<gene>
    <name evidence="2" type="ORF">A4R43_10905</name>
</gene>
<reference evidence="2 3" key="1">
    <citation type="submission" date="2016-04" db="EMBL/GenBank/DDBJ databases">
        <title>Complete genome sequence and analysis of deep-sea sediment isolate, Amycolatopsis sp. WP1.</title>
        <authorList>
            <person name="Wang H."/>
            <person name="Chen S."/>
            <person name="Wu Q."/>
        </authorList>
    </citation>
    <scope>NUCLEOTIDE SEQUENCE [LARGE SCALE GENOMIC DNA]</scope>
    <source>
        <strain evidence="2 3">WP1</strain>
    </source>
</reference>
<evidence type="ECO:0000256" key="1">
    <source>
        <dbReference type="SAM" id="MobiDB-lite"/>
    </source>
</evidence>
<dbReference type="AlphaFoldDB" id="A0A344L4M0"/>
<dbReference type="KEGG" id="aab:A4R43_10905"/>
<dbReference type="EMBL" id="CP015163">
    <property type="protein sequence ID" value="AXB42994.1"/>
    <property type="molecule type" value="Genomic_DNA"/>
</dbReference>
<proteinExistence type="predicted"/>